<reference evidence="2" key="1">
    <citation type="journal article" date="2007" name="Plant Cell">
        <title>Dothideomycete-plant interactions illuminated by genome sequencing and EST analysis of the wheat pathogen Stagonospora nodorum.</title>
        <authorList>
            <person name="Hane J.K."/>
            <person name="Lowe R.G."/>
            <person name="Solomon P.S."/>
            <person name="Tan K.C."/>
            <person name="Schoch C.L."/>
            <person name="Spatafora J.W."/>
            <person name="Crous P.W."/>
            <person name="Kodira C."/>
            <person name="Birren B.W."/>
            <person name="Galagan J.E."/>
            <person name="Torriani S.F."/>
            <person name="McDonald B.A."/>
            <person name="Oliver R.P."/>
        </authorList>
    </citation>
    <scope>NUCLEOTIDE SEQUENCE [LARGE SCALE GENOMIC DNA]</scope>
    <source>
        <strain evidence="2">SN15 / ATCC MYA-4574 / FGSC 10173</strain>
    </source>
</reference>
<dbReference type="RefSeq" id="XP_001795855.1">
    <property type="nucleotide sequence ID" value="XM_001795803.1"/>
</dbReference>
<dbReference type="Proteomes" id="UP000001055">
    <property type="component" value="Unassembled WGS sequence"/>
</dbReference>
<proteinExistence type="predicted"/>
<accession>Q0US14</accession>
<protein>
    <submittedName>
        <fullName evidence="1">Uncharacterized protein</fullName>
    </submittedName>
</protein>
<evidence type="ECO:0000313" key="2">
    <source>
        <dbReference type="Proteomes" id="UP000001055"/>
    </source>
</evidence>
<dbReference type="EMBL" id="CH445331">
    <property type="protein sequence ID" value="EAT87841.1"/>
    <property type="molecule type" value="Genomic_DNA"/>
</dbReference>
<evidence type="ECO:0000313" key="1">
    <source>
        <dbReference type="EMBL" id="EAT87841.1"/>
    </source>
</evidence>
<sequence>MTLRVFGKAVVQLRKILAALLVNNGTPLSKCTN</sequence>
<dbReference type="InParanoid" id="Q0US14"/>
<name>Q0US14_PHANO</name>
<gene>
    <name evidence="1" type="ORF">SNOG_05450</name>
</gene>
<dbReference type="GeneID" id="5972730"/>
<dbReference type="KEGG" id="pno:SNOG_05450"/>
<organism evidence="1 2">
    <name type="scientific">Phaeosphaeria nodorum (strain SN15 / ATCC MYA-4574 / FGSC 10173)</name>
    <name type="common">Glume blotch fungus</name>
    <name type="synonym">Parastagonospora nodorum</name>
    <dbReference type="NCBI Taxonomy" id="321614"/>
    <lineage>
        <taxon>Eukaryota</taxon>
        <taxon>Fungi</taxon>
        <taxon>Dikarya</taxon>
        <taxon>Ascomycota</taxon>
        <taxon>Pezizomycotina</taxon>
        <taxon>Dothideomycetes</taxon>
        <taxon>Pleosporomycetidae</taxon>
        <taxon>Pleosporales</taxon>
        <taxon>Pleosporineae</taxon>
        <taxon>Phaeosphaeriaceae</taxon>
        <taxon>Parastagonospora</taxon>
    </lineage>
</organism>
<dbReference type="HOGENOM" id="CLU_3384998_0_0_1"/>
<dbReference type="AlphaFoldDB" id="Q0US14"/>